<keyword evidence="3" id="KW-1185">Reference proteome</keyword>
<keyword evidence="1" id="KW-1133">Transmembrane helix</keyword>
<reference evidence="2" key="1">
    <citation type="submission" date="2021-03" db="EMBL/GenBank/DDBJ databases">
        <authorList>
            <person name="Li Z."/>
            <person name="Yang C."/>
        </authorList>
    </citation>
    <scope>NUCLEOTIDE SEQUENCE</scope>
    <source>
        <strain evidence="2">Dzin_1.0</strain>
        <tissue evidence="2">Leaf</tissue>
    </source>
</reference>
<gene>
    <name evidence="2" type="ORF">J5N97_005298</name>
</gene>
<protein>
    <recommendedName>
        <fullName evidence="4">Transmembrane protein</fullName>
    </recommendedName>
</protein>
<name>A0A9D5HSZ1_9LILI</name>
<proteinExistence type="predicted"/>
<organism evidence="2 3">
    <name type="scientific">Dioscorea zingiberensis</name>
    <dbReference type="NCBI Taxonomy" id="325984"/>
    <lineage>
        <taxon>Eukaryota</taxon>
        <taxon>Viridiplantae</taxon>
        <taxon>Streptophyta</taxon>
        <taxon>Embryophyta</taxon>
        <taxon>Tracheophyta</taxon>
        <taxon>Spermatophyta</taxon>
        <taxon>Magnoliopsida</taxon>
        <taxon>Liliopsida</taxon>
        <taxon>Dioscoreales</taxon>
        <taxon>Dioscoreaceae</taxon>
        <taxon>Dioscorea</taxon>
    </lineage>
</organism>
<evidence type="ECO:0008006" key="4">
    <source>
        <dbReference type="Google" id="ProtNLM"/>
    </source>
</evidence>
<reference evidence="2" key="2">
    <citation type="journal article" date="2022" name="Hortic Res">
        <title>The genome of Dioscorea zingiberensis sheds light on the biosynthesis, origin and evolution of the medicinally important diosgenin saponins.</title>
        <authorList>
            <person name="Li Y."/>
            <person name="Tan C."/>
            <person name="Li Z."/>
            <person name="Guo J."/>
            <person name="Li S."/>
            <person name="Chen X."/>
            <person name="Wang C."/>
            <person name="Dai X."/>
            <person name="Yang H."/>
            <person name="Song W."/>
            <person name="Hou L."/>
            <person name="Xu J."/>
            <person name="Tong Z."/>
            <person name="Xu A."/>
            <person name="Yuan X."/>
            <person name="Wang W."/>
            <person name="Yang Q."/>
            <person name="Chen L."/>
            <person name="Sun Z."/>
            <person name="Wang K."/>
            <person name="Pan B."/>
            <person name="Chen J."/>
            <person name="Bao Y."/>
            <person name="Liu F."/>
            <person name="Qi X."/>
            <person name="Gang D.R."/>
            <person name="Wen J."/>
            <person name="Li J."/>
        </authorList>
    </citation>
    <scope>NUCLEOTIDE SEQUENCE</scope>
    <source>
        <strain evidence="2">Dzin_1.0</strain>
    </source>
</reference>
<dbReference type="PANTHER" id="PTHR36753">
    <property type="entry name" value="TRANSMEMBRANE PROTEIN"/>
    <property type="match status" value="1"/>
</dbReference>
<evidence type="ECO:0000313" key="3">
    <source>
        <dbReference type="Proteomes" id="UP001085076"/>
    </source>
</evidence>
<dbReference type="Proteomes" id="UP001085076">
    <property type="component" value="Miscellaneous, Linkage group lg01"/>
</dbReference>
<comment type="caution">
    <text evidence="2">The sequence shown here is derived from an EMBL/GenBank/DDBJ whole genome shotgun (WGS) entry which is preliminary data.</text>
</comment>
<dbReference type="EMBL" id="JAGGNH010000001">
    <property type="protein sequence ID" value="KAJ0986942.1"/>
    <property type="molecule type" value="Genomic_DNA"/>
</dbReference>
<dbReference type="AlphaFoldDB" id="A0A9D5HSZ1"/>
<sequence>MCCCPSKSCCLCLLVVLVVLAVGFIFGFGIFAHGFHKLKDAFHLDHQNNGFDAKRPFIGAPTPF</sequence>
<feature type="transmembrane region" description="Helical" evidence="1">
    <location>
        <begin position="12"/>
        <end position="35"/>
    </location>
</feature>
<keyword evidence="1" id="KW-0472">Membrane</keyword>
<evidence type="ECO:0000256" key="1">
    <source>
        <dbReference type="SAM" id="Phobius"/>
    </source>
</evidence>
<dbReference type="PANTHER" id="PTHR36753:SF2">
    <property type="entry name" value="TRANSMEMBRANE PROTEIN"/>
    <property type="match status" value="1"/>
</dbReference>
<accession>A0A9D5HSZ1</accession>
<keyword evidence="1" id="KW-0812">Transmembrane</keyword>
<evidence type="ECO:0000313" key="2">
    <source>
        <dbReference type="EMBL" id="KAJ0986942.1"/>
    </source>
</evidence>